<name>A0A7C9EDM9_OPUST</name>
<protein>
    <submittedName>
        <fullName evidence="1">Uncharacterized protein</fullName>
    </submittedName>
</protein>
<reference evidence="1" key="2">
    <citation type="submission" date="2020-07" db="EMBL/GenBank/DDBJ databases">
        <authorList>
            <person name="Vera ALvarez R."/>
            <person name="Arias-Moreno D.M."/>
            <person name="Jimenez-Jacinto V."/>
            <person name="Jimenez-Bremont J.F."/>
            <person name="Swaminathan K."/>
            <person name="Moose S.P."/>
            <person name="Guerrero-Gonzalez M.L."/>
            <person name="Marino-Ramirez L."/>
            <person name="Landsman D."/>
            <person name="Rodriguez-Kessler M."/>
            <person name="Delgado-Sanchez P."/>
        </authorList>
    </citation>
    <scope>NUCLEOTIDE SEQUENCE</scope>
    <source>
        <tissue evidence="1">Cladode</tissue>
    </source>
</reference>
<dbReference type="EMBL" id="GISG01228132">
    <property type="protein sequence ID" value="MBA4665722.1"/>
    <property type="molecule type" value="Transcribed_RNA"/>
</dbReference>
<proteinExistence type="predicted"/>
<organism evidence="1">
    <name type="scientific">Opuntia streptacantha</name>
    <name type="common">Prickly pear cactus</name>
    <name type="synonym">Opuntia cardona</name>
    <dbReference type="NCBI Taxonomy" id="393608"/>
    <lineage>
        <taxon>Eukaryota</taxon>
        <taxon>Viridiplantae</taxon>
        <taxon>Streptophyta</taxon>
        <taxon>Embryophyta</taxon>
        <taxon>Tracheophyta</taxon>
        <taxon>Spermatophyta</taxon>
        <taxon>Magnoliopsida</taxon>
        <taxon>eudicotyledons</taxon>
        <taxon>Gunneridae</taxon>
        <taxon>Pentapetalae</taxon>
        <taxon>Caryophyllales</taxon>
        <taxon>Cactineae</taxon>
        <taxon>Cactaceae</taxon>
        <taxon>Opuntioideae</taxon>
        <taxon>Opuntia</taxon>
    </lineage>
</organism>
<sequence length="109" mass="12430">MVYMFGRQLLKYIFIKRPKKITPPPRCHPQPQNKGVPIHITLSVHIQKPITIVTLTWTTNITNISTNKAIQTSSPRVASSTWVFNDNSLSLHFLNIKVLVRSVAHSCRI</sequence>
<accession>A0A7C9EDM9</accession>
<dbReference type="AlphaFoldDB" id="A0A7C9EDM9"/>
<evidence type="ECO:0000313" key="1">
    <source>
        <dbReference type="EMBL" id="MBA4665722.1"/>
    </source>
</evidence>
<reference evidence="1" key="1">
    <citation type="journal article" date="2013" name="J. Plant Res.">
        <title>Effect of fungi and light on seed germination of three Opuntia species from semiarid lands of central Mexico.</title>
        <authorList>
            <person name="Delgado-Sanchez P."/>
            <person name="Jimenez-Bremont J.F."/>
            <person name="Guerrero-Gonzalez Mde L."/>
            <person name="Flores J."/>
        </authorList>
    </citation>
    <scope>NUCLEOTIDE SEQUENCE</scope>
    <source>
        <tissue evidence="1">Cladode</tissue>
    </source>
</reference>